<accession>A0ABP9EB22</accession>
<name>A0ABP9EB22_9ACTN</name>
<feature type="domain" description="HD" evidence="1">
    <location>
        <begin position="41"/>
        <end position="134"/>
    </location>
</feature>
<keyword evidence="3" id="KW-1185">Reference proteome</keyword>
<evidence type="ECO:0000313" key="2">
    <source>
        <dbReference type="EMBL" id="GAA4874295.1"/>
    </source>
</evidence>
<organism evidence="2 3">
    <name type="scientific">Kitasatospora terrestris</name>
    <dbReference type="NCBI Taxonomy" id="258051"/>
    <lineage>
        <taxon>Bacteria</taxon>
        <taxon>Bacillati</taxon>
        <taxon>Actinomycetota</taxon>
        <taxon>Actinomycetes</taxon>
        <taxon>Kitasatosporales</taxon>
        <taxon>Streptomycetaceae</taxon>
        <taxon>Kitasatospora</taxon>
    </lineage>
</organism>
<dbReference type="SUPFAM" id="SSF109604">
    <property type="entry name" value="HD-domain/PDEase-like"/>
    <property type="match status" value="1"/>
</dbReference>
<proteinExistence type="predicted"/>
<comment type="caution">
    <text evidence="2">The sequence shown here is derived from an EMBL/GenBank/DDBJ whole genome shotgun (WGS) entry which is preliminary data.</text>
</comment>
<gene>
    <name evidence="2" type="ORF">GCM10023235_61900</name>
</gene>
<dbReference type="EMBL" id="BAABIS010000001">
    <property type="protein sequence ID" value="GAA4874295.1"/>
    <property type="molecule type" value="Genomic_DNA"/>
</dbReference>
<evidence type="ECO:0000313" key="3">
    <source>
        <dbReference type="Proteomes" id="UP001501752"/>
    </source>
</evidence>
<dbReference type="Pfam" id="PF01966">
    <property type="entry name" value="HD"/>
    <property type="match status" value="1"/>
</dbReference>
<sequence length="191" mass="20610">MTGGQQGISRVPERVPERVAGLLGRVGAQPRLVAHLELVHGVAVELLAEVGRRWPGVEVDEAAVRFGAATHDVGKVRHPEELTGPGHAHEPAGYALLVELGVDPADARFARTHASWGLPGISLEELLVALADKVWKNRREEELEDLVTGRIAEICGLERWEVFLDLDEVLTAIGEGAEGRLAYQSSFPVVG</sequence>
<dbReference type="RefSeq" id="WP_345700192.1">
    <property type="nucleotide sequence ID" value="NZ_BAABIS010000001.1"/>
</dbReference>
<evidence type="ECO:0000259" key="1">
    <source>
        <dbReference type="Pfam" id="PF01966"/>
    </source>
</evidence>
<dbReference type="Proteomes" id="UP001501752">
    <property type="component" value="Unassembled WGS sequence"/>
</dbReference>
<dbReference type="Gene3D" id="1.10.3210.10">
    <property type="entry name" value="Hypothetical protein af1432"/>
    <property type="match status" value="1"/>
</dbReference>
<protein>
    <submittedName>
        <fullName evidence="2">HD domain-containing protein</fullName>
    </submittedName>
</protein>
<dbReference type="InterPro" id="IPR006674">
    <property type="entry name" value="HD_domain"/>
</dbReference>
<reference evidence="3" key="1">
    <citation type="journal article" date="2019" name="Int. J. Syst. Evol. Microbiol.">
        <title>The Global Catalogue of Microorganisms (GCM) 10K type strain sequencing project: providing services to taxonomists for standard genome sequencing and annotation.</title>
        <authorList>
            <consortium name="The Broad Institute Genomics Platform"/>
            <consortium name="The Broad Institute Genome Sequencing Center for Infectious Disease"/>
            <person name="Wu L."/>
            <person name="Ma J."/>
        </authorList>
    </citation>
    <scope>NUCLEOTIDE SEQUENCE [LARGE SCALE GENOMIC DNA]</scope>
    <source>
        <strain evidence="3">JCM 13006</strain>
    </source>
</reference>